<dbReference type="PANTHER" id="PTHR30537">
    <property type="entry name" value="HTH-TYPE TRANSCRIPTIONAL REGULATOR"/>
    <property type="match status" value="1"/>
</dbReference>
<dbReference type="RefSeq" id="WP_305892000.1">
    <property type="nucleotide sequence ID" value="NZ_JAUZVZ010000001.1"/>
</dbReference>
<dbReference type="InterPro" id="IPR000847">
    <property type="entry name" value="LysR_HTH_N"/>
</dbReference>
<dbReference type="PROSITE" id="PS50931">
    <property type="entry name" value="HTH_LYSR"/>
    <property type="match status" value="1"/>
</dbReference>
<dbReference type="Gene3D" id="1.10.10.10">
    <property type="entry name" value="Winged helix-like DNA-binding domain superfamily/Winged helix DNA-binding domain"/>
    <property type="match status" value="1"/>
</dbReference>
<comment type="similarity">
    <text evidence="1">Belongs to the LysR transcriptional regulatory family.</text>
</comment>
<evidence type="ECO:0000256" key="4">
    <source>
        <dbReference type="ARBA" id="ARBA00023163"/>
    </source>
</evidence>
<dbReference type="InterPro" id="IPR036390">
    <property type="entry name" value="WH_DNA-bd_sf"/>
</dbReference>
<dbReference type="CDD" id="cd08422">
    <property type="entry name" value="PBP2_CrgA_like"/>
    <property type="match status" value="1"/>
</dbReference>
<evidence type="ECO:0000256" key="2">
    <source>
        <dbReference type="ARBA" id="ARBA00023015"/>
    </source>
</evidence>
<dbReference type="InterPro" id="IPR058163">
    <property type="entry name" value="LysR-type_TF_proteobact-type"/>
</dbReference>
<reference evidence="6 7" key="1">
    <citation type="submission" date="2023-08" db="EMBL/GenBank/DDBJ databases">
        <authorList>
            <person name="Joshi A."/>
            <person name="Thite S."/>
        </authorList>
    </citation>
    <scope>NUCLEOTIDE SEQUENCE [LARGE SCALE GENOMIC DNA]</scope>
    <source>
        <strain evidence="6 7">AC40</strain>
    </source>
</reference>
<protein>
    <submittedName>
        <fullName evidence="6">LysR substrate-binding domain-containing protein</fullName>
    </submittedName>
</protein>
<dbReference type="Pfam" id="PF03466">
    <property type="entry name" value="LysR_substrate"/>
    <property type="match status" value="1"/>
</dbReference>
<dbReference type="PANTHER" id="PTHR30537:SF31">
    <property type="entry name" value="TRANSCRIPTIONAL REGULATOR, LYSR FAMILY"/>
    <property type="match status" value="1"/>
</dbReference>
<gene>
    <name evidence="6" type="ORF">Q3O60_00805</name>
</gene>
<evidence type="ECO:0000259" key="5">
    <source>
        <dbReference type="PROSITE" id="PS50931"/>
    </source>
</evidence>
<keyword evidence="7" id="KW-1185">Reference proteome</keyword>
<keyword evidence="2" id="KW-0805">Transcription regulation</keyword>
<keyword evidence="3" id="KW-0238">DNA-binding</keyword>
<evidence type="ECO:0000256" key="1">
    <source>
        <dbReference type="ARBA" id="ARBA00009437"/>
    </source>
</evidence>
<dbReference type="InterPro" id="IPR005119">
    <property type="entry name" value="LysR_subst-bd"/>
</dbReference>
<comment type="caution">
    <text evidence="6">The sequence shown here is derived from an EMBL/GenBank/DDBJ whole genome shotgun (WGS) entry which is preliminary data.</text>
</comment>
<dbReference type="EMBL" id="JAUZVZ010000001">
    <property type="protein sequence ID" value="MDP4534733.1"/>
    <property type="molecule type" value="Genomic_DNA"/>
</dbReference>
<name>A0ABT9GUL2_9GAMM</name>
<proteinExistence type="inferred from homology"/>
<evidence type="ECO:0000313" key="6">
    <source>
        <dbReference type="EMBL" id="MDP4534733.1"/>
    </source>
</evidence>
<dbReference type="Pfam" id="PF00126">
    <property type="entry name" value="HTH_1"/>
    <property type="match status" value="1"/>
</dbReference>
<dbReference type="Proteomes" id="UP001231616">
    <property type="component" value="Unassembled WGS sequence"/>
</dbReference>
<sequence>MLNLNDLYFFVQAVDNQGFAAAARQLGIPKSTVSKRVAELEKSLGVRLIQRTSRTFTVTETGQDFYRHAAAVLIEAEMAEAVVKNRLAEPRGTVRLCASVPTAQLWLATLLPKLALTYPAIKLQLDVADRFVDIVREGVDIALRDHFSPLPDSELIQRRLSYQPGYLIASPAYLSKHGTPTDPDELSAHHGVLTSATETSWKLSNPQKHRVEAQPLPAFIANESMVLLEAALAGLGITCLPSKICHSYLECGALVRVLPDWTAGGVTTTLLMPHRRGQLPAVRVVADFLIAHLASPPVHETSAS</sequence>
<dbReference type="SUPFAM" id="SSF46785">
    <property type="entry name" value="Winged helix' DNA-binding domain"/>
    <property type="match status" value="1"/>
</dbReference>
<dbReference type="InterPro" id="IPR036388">
    <property type="entry name" value="WH-like_DNA-bd_sf"/>
</dbReference>
<organism evidence="6 7">
    <name type="scientific">Alkalimonas collagenimarina</name>
    <dbReference type="NCBI Taxonomy" id="400390"/>
    <lineage>
        <taxon>Bacteria</taxon>
        <taxon>Pseudomonadati</taxon>
        <taxon>Pseudomonadota</taxon>
        <taxon>Gammaproteobacteria</taxon>
        <taxon>Alkalimonas</taxon>
    </lineage>
</organism>
<evidence type="ECO:0000313" key="7">
    <source>
        <dbReference type="Proteomes" id="UP001231616"/>
    </source>
</evidence>
<accession>A0ABT9GUL2</accession>
<evidence type="ECO:0000256" key="3">
    <source>
        <dbReference type="ARBA" id="ARBA00023125"/>
    </source>
</evidence>
<dbReference type="SUPFAM" id="SSF53850">
    <property type="entry name" value="Periplasmic binding protein-like II"/>
    <property type="match status" value="1"/>
</dbReference>
<keyword evidence="4" id="KW-0804">Transcription</keyword>
<dbReference type="Gene3D" id="3.40.190.290">
    <property type="match status" value="1"/>
</dbReference>
<feature type="domain" description="HTH lysR-type" evidence="5">
    <location>
        <begin position="2"/>
        <end position="59"/>
    </location>
</feature>